<reference evidence="3" key="2">
    <citation type="submission" date="2021-01" db="EMBL/GenBank/DDBJ databases">
        <authorList>
            <person name="Schikora-Tamarit M.A."/>
        </authorList>
    </citation>
    <scope>NUCLEOTIDE SEQUENCE</scope>
    <source>
        <strain evidence="3">CBS2887</strain>
    </source>
</reference>
<sequence length="182" mass="20082">MKATLSKTYSASLSQTTSLINTALKTTDSTNTASSRTQRATSLDDSKAGKAFLLVLFIVIGICIFMLINVLCCGSCGLFCFIPTKYWAKLKPNRNRQREVDVQRFEMEMNNLDNMHKDTTNDPLPESVFNSQNVFPVLDNEIVLPVYQLRAADSNPSNNSARDQSLLHGPPPPAYKGPASGF</sequence>
<evidence type="ECO:0000256" key="1">
    <source>
        <dbReference type="SAM" id="MobiDB-lite"/>
    </source>
</evidence>
<feature type="region of interest" description="Disordered" evidence="1">
    <location>
        <begin position="154"/>
        <end position="182"/>
    </location>
</feature>
<evidence type="ECO:0000313" key="4">
    <source>
        <dbReference type="Proteomes" id="UP000774326"/>
    </source>
</evidence>
<protein>
    <submittedName>
        <fullName evidence="3">Uncharacterized protein</fullName>
    </submittedName>
</protein>
<keyword evidence="4" id="KW-1185">Reference proteome</keyword>
<organism evidence="3 4">
    <name type="scientific">Wickerhamomyces pijperi</name>
    <name type="common">Yeast</name>
    <name type="synonym">Pichia pijperi</name>
    <dbReference type="NCBI Taxonomy" id="599730"/>
    <lineage>
        <taxon>Eukaryota</taxon>
        <taxon>Fungi</taxon>
        <taxon>Dikarya</taxon>
        <taxon>Ascomycota</taxon>
        <taxon>Saccharomycotina</taxon>
        <taxon>Saccharomycetes</taxon>
        <taxon>Phaffomycetales</taxon>
        <taxon>Wickerhamomycetaceae</taxon>
        <taxon>Wickerhamomyces</taxon>
    </lineage>
</organism>
<keyword evidence="2" id="KW-0812">Transmembrane</keyword>
<evidence type="ECO:0000256" key="2">
    <source>
        <dbReference type="SAM" id="Phobius"/>
    </source>
</evidence>
<comment type="caution">
    <text evidence="3">The sequence shown here is derived from an EMBL/GenBank/DDBJ whole genome shotgun (WGS) entry which is preliminary data.</text>
</comment>
<gene>
    <name evidence="3" type="ORF">WICPIJ_003477</name>
</gene>
<dbReference type="Proteomes" id="UP000774326">
    <property type="component" value="Unassembled WGS sequence"/>
</dbReference>
<dbReference type="EMBL" id="JAEUBG010001919">
    <property type="protein sequence ID" value="KAH3685551.1"/>
    <property type="molecule type" value="Genomic_DNA"/>
</dbReference>
<keyword evidence="2" id="KW-0472">Membrane</keyword>
<reference evidence="3" key="1">
    <citation type="journal article" date="2021" name="Open Biol.">
        <title>Shared evolutionary footprints suggest mitochondrial oxidative damage underlies multiple complex I losses in fungi.</title>
        <authorList>
            <person name="Schikora-Tamarit M.A."/>
            <person name="Marcet-Houben M."/>
            <person name="Nosek J."/>
            <person name="Gabaldon T."/>
        </authorList>
    </citation>
    <scope>NUCLEOTIDE SEQUENCE</scope>
    <source>
        <strain evidence="3">CBS2887</strain>
    </source>
</reference>
<feature type="transmembrane region" description="Helical" evidence="2">
    <location>
        <begin position="51"/>
        <end position="82"/>
    </location>
</feature>
<proteinExistence type="predicted"/>
<evidence type="ECO:0000313" key="3">
    <source>
        <dbReference type="EMBL" id="KAH3685551.1"/>
    </source>
</evidence>
<feature type="compositionally biased region" description="Polar residues" evidence="1">
    <location>
        <begin position="154"/>
        <end position="163"/>
    </location>
</feature>
<dbReference type="AlphaFoldDB" id="A0A9P8TP70"/>
<keyword evidence="2" id="KW-1133">Transmembrane helix</keyword>
<name>A0A9P8TP70_WICPI</name>
<accession>A0A9P8TP70</accession>